<feature type="transmembrane region" description="Helical" evidence="6">
    <location>
        <begin position="172"/>
        <end position="194"/>
    </location>
</feature>
<accession>A0ABV3Y6W3</accession>
<keyword evidence="9" id="KW-1185">Reference proteome</keyword>
<protein>
    <submittedName>
        <fullName evidence="8">Cytochrome c biogenesis protein CcdA</fullName>
    </submittedName>
</protein>
<keyword evidence="5 6" id="KW-0472">Membrane</keyword>
<evidence type="ECO:0000256" key="4">
    <source>
        <dbReference type="ARBA" id="ARBA00022989"/>
    </source>
</evidence>
<evidence type="ECO:0000313" key="9">
    <source>
        <dbReference type="Proteomes" id="UP001560267"/>
    </source>
</evidence>
<evidence type="ECO:0000256" key="2">
    <source>
        <dbReference type="ARBA" id="ARBA00006143"/>
    </source>
</evidence>
<evidence type="ECO:0000313" key="8">
    <source>
        <dbReference type="EMBL" id="MEX6430258.1"/>
    </source>
</evidence>
<feature type="transmembrane region" description="Helical" evidence="6">
    <location>
        <begin position="131"/>
        <end position="160"/>
    </location>
</feature>
<sequence length="250" mass="26205">MGIAGSYVIAFGGGVISFLSPCVLPLVPAYLSVVSGLDATELAQGNVLQLRKVTTSTLLFAAGFTVVFTALGLTASALGQQLAHDHVAIERVGGVILVLMALFLLVTQFSSAPQLAMERRFHPQLQRFGKFAAPVAGMAFAFGWTPCIGPILGSVLAVAATQSLLVKGMFLLLAYSVGLAVPFLVTGLLFTQAMGAIQFVKRHTRVLTIGSAVVLLAFGLLMAMNQFSWLTTHLESLASAMGLSVLNHLG</sequence>
<evidence type="ECO:0000259" key="7">
    <source>
        <dbReference type="Pfam" id="PF02683"/>
    </source>
</evidence>
<comment type="subcellular location">
    <subcellularLocation>
        <location evidence="1">Membrane</location>
        <topology evidence="1">Multi-pass membrane protein</topology>
    </subcellularLocation>
</comment>
<proteinExistence type="inferred from homology"/>
<dbReference type="Proteomes" id="UP001560267">
    <property type="component" value="Unassembled WGS sequence"/>
</dbReference>
<dbReference type="PANTHER" id="PTHR31272:SF4">
    <property type="entry name" value="CYTOCHROME C-TYPE BIOGENESIS PROTEIN HI_1454-RELATED"/>
    <property type="match status" value="1"/>
</dbReference>
<comment type="similarity">
    <text evidence="2">Belongs to the DsbD family.</text>
</comment>
<feature type="transmembrane region" description="Helical" evidence="6">
    <location>
        <begin position="58"/>
        <end position="79"/>
    </location>
</feature>
<feature type="transmembrane region" description="Helical" evidence="6">
    <location>
        <begin position="6"/>
        <end position="27"/>
    </location>
</feature>
<dbReference type="InterPro" id="IPR051790">
    <property type="entry name" value="Cytochrome_c-biogenesis_DsbD"/>
</dbReference>
<evidence type="ECO:0000256" key="5">
    <source>
        <dbReference type="ARBA" id="ARBA00023136"/>
    </source>
</evidence>
<evidence type="ECO:0000256" key="3">
    <source>
        <dbReference type="ARBA" id="ARBA00022692"/>
    </source>
</evidence>
<evidence type="ECO:0000256" key="1">
    <source>
        <dbReference type="ARBA" id="ARBA00004141"/>
    </source>
</evidence>
<dbReference type="InterPro" id="IPR003834">
    <property type="entry name" value="Cyt_c_assmbl_TM_dom"/>
</dbReference>
<dbReference type="PANTHER" id="PTHR31272">
    <property type="entry name" value="CYTOCHROME C-TYPE BIOGENESIS PROTEIN HI_1454-RELATED"/>
    <property type="match status" value="1"/>
</dbReference>
<feature type="domain" description="Cytochrome C biogenesis protein transmembrane" evidence="7">
    <location>
        <begin position="8"/>
        <end position="216"/>
    </location>
</feature>
<keyword evidence="3 6" id="KW-0812">Transmembrane</keyword>
<comment type="caution">
    <text evidence="8">The sequence shown here is derived from an EMBL/GenBank/DDBJ whole genome shotgun (WGS) entry which is preliminary data.</text>
</comment>
<keyword evidence="4 6" id="KW-1133">Transmembrane helix</keyword>
<gene>
    <name evidence="8" type="ORF">AB6A68_10505</name>
</gene>
<feature type="transmembrane region" description="Helical" evidence="6">
    <location>
        <begin position="91"/>
        <end position="110"/>
    </location>
</feature>
<evidence type="ECO:0000256" key="6">
    <source>
        <dbReference type="SAM" id="Phobius"/>
    </source>
</evidence>
<dbReference type="EMBL" id="JBFSHR010000043">
    <property type="protein sequence ID" value="MEX6430258.1"/>
    <property type="molecule type" value="Genomic_DNA"/>
</dbReference>
<dbReference type="Pfam" id="PF02683">
    <property type="entry name" value="DsbD_TM"/>
    <property type="match status" value="1"/>
</dbReference>
<name>A0ABV3Y6W3_9ACTN</name>
<dbReference type="RefSeq" id="WP_276989882.1">
    <property type="nucleotide sequence ID" value="NZ_JBFSHR010000043.1"/>
</dbReference>
<organism evidence="8 9">
    <name type="scientific">Ferrimicrobium acidiphilum</name>
    <dbReference type="NCBI Taxonomy" id="121039"/>
    <lineage>
        <taxon>Bacteria</taxon>
        <taxon>Bacillati</taxon>
        <taxon>Actinomycetota</taxon>
        <taxon>Acidimicrobiia</taxon>
        <taxon>Acidimicrobiales</taxon>
        <taxon>Acidimicrobiaceae</taxon>
        <taxon>Ferrimicrobium</taxon>
    </lineage>
</organism>
<reference evidence="8 9" key="1">
    <citation type="submission" date="2024-07" db="EMBL/GenBank/DDBJ databases">
        <title>Draft Genome Sequence of Ferrimicrobium acidiphilum Strain YE2023, Isolated from a Pulp of Bioleach Reactor.</title>
        <authorList>
            <person name="Elkina Y.A."/>
            <person name="Bulaeva A.G."/>
            <person name="Beletsky A.V."/>
            <person name="Mardanov A.V."/>
        </authorList>
    </citation>
    <scope>NUCLEOTIDE SEQUENCE [LARGE SCALE GENOMIC DNA]</scope>
    <source>
        <strain evidence="8 9">YE2023</strain>
    </source>
</reference>
<feature type="transmembrane region" description="Helical" evidence="6">
    <location>
        <begin position="206"/>
        <end position="224"/>
    </location>
</feature>